<dbReference type="CDD" id="cd02440">
    <property type="entry name" value="AdoMet_MTases"/>
    <property type="match status" value="1"/>
</dbReference>
<dbReference type="GO" id="GO:0009312">
    <property type="term" value="P:oligosaccharide biosynthetic process"/>
    <property type="evidence" value="ECO:0007669"/>
    <property type="project" value="InterPro"/>
</dbReference>
<dbReference type="AlphaFoldDB" id="A0A1Y5PHP8"/>
<dbReference type="SUPFAM" id="SSF53335">
    <property type="entry name" value="S-adenosyl-L-methionine-dependent methyltransferases"/>
    <property type="match status" value="1"/>
</dbReference>
<evidence type="ECO:0000313" key="1">
    <source>
        <dbReference type="EMBL" id="SBS78184.1"/>
    </source>
</evidence>
<accession>A0A1Y5PHP8</accession>
<dbReference type="InterPro" id="IPR029063">
    <property type="entry name" value="SAM-dependent_MTases_sf"/>
</dbReference>
<reference evidence="1" key="1">
    <citation type="submission" date="2016-03" db="EMBL/GenBank/DDBJ databases">
        <authorList>
            <person name="Ploux O."/>
        </authorList>
    </citation>
    <scope>NUCLEOTIDE SEQUENCE</scope>
    <source>
        <strain evidence="1">UC10</strain>
    </source>
</reference>
<dbReference type="GO" id="GO:0008757">
    <property type="term" value="F:S-adenosylmethionine-dependent methyltransferase activity"/>
    <property type="evidence" value="ECO:0007669"/>
    <property type="project" value="InterPro"/>
</dbReference>
<proteinExistence type="predicted"/>
<sequence length="207" mass="23142">MTPRLPDDYFDALYEASEDPWQLGSRWYERRKYAITMAMLPEERYRHAFEPGCSIGVLTEQLSARCDQVTAIDIAEGALAQTDARLRRCGRRDGVTLLRRAFDMPWPADDFDLVVISEIAYYFDAPTLRAVLDRELPRLHSDVTVIAAHWRHPVADYPLSGDAANAVIGATSGLHQLGEYRDDDVVIAVFDTRSAQSVAARTAVPGA</sequence>
<dbReference type="EMBL" id="FLQS01000048">
    <property type="protein sequence ID" value="SBS78184.1"/>
    <property type="molecule type" value="Genomic_DNA"/>
</dbReference>
<gene>
    <name evidence="1" type="ORF">MHPYR_520021</name>
</gene>
<protein>
    <submittedName>
        <fullName evidence="1">NodS family protein</fullName>
    </submittedName>
</protein>
<dbReference type="Pfam" id="PF05401">
    <property type="entry name" value="NodS"/>
    <property type="match status" value="1"/>
</dbReference>
<name>A0A1Y5PHP8_9MYCO</name>
<dbReference type="InterPro" id="IPR008715">
    <property type="entry name" value="SAM-MeTfrase_NodS-like"/>
</dbReference>
<dbReference type="Gene3D" id="3.40.50.150">
    <property type="entry name" value="Vaccinia Virus protein VP39"/>
    <property type="match status" value="1"/>
</dbReference>
<organism evidence="1">
    <name type="scientific">uncultured Mycobacterium sp</name>
    <dbReference type="NCBI Taxonomy" id="171292"/>
    <lineage>
        <taxon>Bacteria</taxon>
        <taxon>Bacillati</taxon>
        <taxon>Actinomycetota</taxon>
        <taxon>Actinomycetes</taxon>
        <taxon>Mycobacteriales</taxon>
        <taxon>Mycobacteriaceae</taxon>
        <taxon>Mycobacterium</taxon>
        <taxon>environmental samples</taxon>
    </lineage>
</organism>